<dbReference type="OrthoDB" id="340574at2"/>
<protein>
    <submittedName>
        <fullName evidence="3">Sigma factor regulatory protein, FecR/PupR family</fullName>
    </submittedName>
</protein>
<dbReference type="AlphaFoldDB" id="A0A2P2E0Q5"/>
<proteinExistence type="predicted"/>
<gene>
    <name evidence="3" type="ORF">LPTSP4_19930</name>
</gene>
<dbReference type="Gene3D" id="2.60.120.1440">
    <property type="match status" value="1"/>
</dbReference>
<sequence length="237" mass="26711">MRSFAFLVLFFSLSTQLFSEEVAVLTFIQGKVSFIASGKTKAESVKLNQILKAGDSIQTENGICELQLATQATIRIEKFSRIFLEDILNPKTKQTKVRAMAGKLFVKVHKHEKTKNHQLSVVSPSYVAGVRGTEFIVSNPDEGGTNPDLDLESGVFVNEGSVAVSGPDKKEVMVKQNEEIVLKGKDFKKQILSNYAKEKMQIFQKLSQMKEENYQLFKEQHLNNQKLMEEMKGKTNE</sequence>
<dbReference type="PANTHER" id="PTHR38731">
    <property type="entry name" value="LIPL45-RELATED LIPOPROTEIN-RELATED"/>
    <property type="match status" value="1"/>
</dbReference>
<feature type="domain" description="FecR protein" evidence="2">
    <location>
        <begin position="56"/>
        <end position="162"/>
    </location>
</feature>
<name>A0A2P2E0Q5_9LEPT</name>
<evidence type="ECO:0000259" key="2">
    <source>
        <dbReference type="Pfam" id="PF04773"/>
    </source>
</evidence>
<dbReference type="RefSeq" id="WP_108976395.1">
    <property type="nucleotide sequence ID" value="NZ_BFBB01000005.1"/>
</dbReference>
<feature type="signal peptide" evidence="1">
    <location>
        <begin position="1"/>
        <end position="19"/>
    </location>
</feature>
<evidence type="ECO:0000313" key="4">
    <source>
        <dbReference type="Proteomes" id="UP000245133"/>
    </source>
</evidence>
<organism evidence="3 4">
    <name type="scientific">Leptospira ryugenii</name>
    <dbReference type="NCBI Taxonomy" id="1917863"/>
    <lineage>
        <taxon>Bacteria</taxon>
        <taxon>Pseudomonadati</taxon>
        <taxon>Spirochaetota</taxon>
        <taxon>Spirochaetia</taxon>
        <taxon>Leptospirales</taxon>
        <taxon>Leptospiraceae</taxon>
        <taxon>Leptospira</taxon>
    </lineage>
</organism>
<dbReference type="InterPro" id="IPR006860">
    <property type="entry name" value="FecR"/>
</dbReference>
<evidence type="ECO:0000256" key="1">
    <source>
        <dbReference type="SAM" id="SignalP"/>
    </source>
</evidence>
<accession>A0A2P2E0Q5</accession>
<reference evidence="3 4" key="1">
    <citation type="submission" date="2018-02" db="EMBL/GenBank/DDBJ databases">
        <title>Novel Leptospira species isolated from soil and water in Japan.</title>
        <authorList>
            <person name="Nakao R."/>
            <person name="Masuzawa T."/>
        </authorList>
    </citation>
    <scope>NUCLEOTIDE SEQUENCE [LARGE SCALE GENOMIC DNA]</scope>
    <source>
        <strain evidence="3 4">YH101</strain>
    </source>
</reference>
<dbReference type="PANTHER" id="PTHR38731:SF1">
    <property type="entry name" value="FECR PROTEIN DOMAIN-CONTAINING PROTEIN"/>
    <property type="match status" value="1"/>
</dbReference>
<feature type="chain" id="PRO_5015123550" evidence="1">
    <location>
        <begin position="20"/>
        <end position="237"/>
    </location>
</feature>
<keyword evidence="4" id="KW-1185">Reference proteome</keyword>
<dbReference type="EMBL" id="BFBB01000005">
    <property type="protein sequence ID" value="GBF50468.1"/>
    <property type="molecule type" value="Genomic_DNA"/>
</dbReference>
<evidence type="ECO:0000313" key="3">
    <source>
        <dbReference type="EMBL" id="GBF50468.1"/>
    </source>
</evidence>
<dbReference type="Proteomes" id="UP000245133">
    <property type="component" value="Unassembled WGS sequence"/>
</dbReference>
<keyword evidence="1" id="KW-0732">Signal</keyword>
<comment type="caution">
    <text evidence="3">The sequence shown here is derived from an EMBL/GenBank/DDBJ whole genome shotgun (WGS) entry which is preliminary data.</text>
</comment>
<dbReference type="Pfam" id="PF04773">
    <property type="entry name" value="FecR"/>
    <property type="match status" value="1"/>
</dbReference>